<feature type="compositionally biased region" description="Polar residues" evidence="2">
    <location>
        <begin position="112"/>
        <end position="126"/>
    </location>
</feature>
<reference evidence="4 5" key="1">
    <citation type="journal article" date="2023" name="Commun. Biol.">
        <title>Reorganization of the ancestral sex-determining regions during the evolution of trioecy in Pleodorina starrii.</title>
        <authorList>
            <person name="Takahashi K."/>
            <person name="Suzuki S."/>
            <person name="Kawai-Toyooka H."/>
            <person name="Yamamoto K."/>
            <person name="Hamaji T."/>
            <person name="Ootsuki R."/>
            <person name="Yamaguchi H."/>
            <person name="Kawachi M."/>
            <person name="Higashiyama T."/>
            <person name="Nozaki H."/>
        </authorList>
    </citation>
    <scope>NUCLEOTIDE SEQUENCE [LARGE SCALE GENOMIC DNA]</scope>
    <source>
        <strain evidence="4 5">NIES-4479</strain>
    </source>
</reference>
<feature type="region of interest" description="Disordered" evidence="2">
    <location>
        <begin position="358"/>
        <end position="445"/>
    </location>
</feature>
<feature type="compositionally biased region" description="Low complexity" evidence="2">
    <location>
        <begin position="703"/>
        <end position="715"/>
    </location>
</feature>
<organism evidence="4 5">
    <name type="scientific">Pleodorina starrii</name>
    <dbReference type="NCBI Taxonomy" id="330485"/>
    <lineage>
        <taxon>Eukaryota</taxon>
        <taxon>Viridiplantae</taxon>
        <taxon>Chlorophyta</taxon>
        <taxon>core chlorophytes</taxon>
        <taxon>Chlorophyceae</taxon>
        <taxon>CS clade</taxon>
        <taxon>Chlamydomonadales</taxon>
        <taxon>Volvocaceae</taxon>
        <taxon>Pleodorina</taxon>
    </lineage>
</organism>
<proteinExistence type="predicted"/>
<dbReference type="PROSITE" id="PS50097">
    <property type="entry name" value="BTB"/>
    <property type="match status" value="1"/>
</dbReference>
<evidence type="ECO:0000313" key="5">
    <source>
        <dbReference type="Proteomes" id="UP001165080"/>
    </source>
</evidence>
<evidence type="ECO:0000256" key="2">
    <source>
        <dbReference type="SAM" id="MobiDB-lite"/>
    </source>
</evidence>
<accession>A0A9W6BK58</accession>
<dbReference type="InterPro" id="IPR051481">
    <property type="entry name" value="BTB-POZ/Galectin-3-binding"/>
</dbReference>
<dbReference type="AlphaFoldDB" id="A0A9W6BK58"/>
<dbReference type="Pfam" id="PF00651">
    <property type="entry name" value="BTB"/>
    <property type="match status" value="1"/>
</dbReference>
<dbReference type="Gene3D" id="3.30.710.10">
    <property type="entry name" value="Potassium Channel Kv1.1, Chain A"/>
    <property type="match status" value="1"/>
</dbReference>
<feature type="compositionally biased region" description="Polar residues" evidence="2">
    <location>
        <begin position="61"/>
        <end position="90"/>
    </location>
</feature>
<evidence type="ECO:0000259" key="3">
    <source>
        <dbReference type="PROSITE" id="PS50097"/>
    </source>
</evidence>
<evidence type="ECO:0000256" key="1">
    <source>
        <dbReference type="ARBA" id="ARBA00004906"/>
    </source>
</evidence>
<feature type="compositionally biased region" description="Gly residues" evidence="2">
    <location>
        <begin position="651"/>
        <end position="701"/>
    </location>
</feature>
<dbReference type="Proteomes" id="UP001165080">
    <property type="component" value="Unassembled WGS sequence"/>
</dbReference>
<dbReference type="EMBL" id="BRXU01000008">
    <property type="protein sequence ID" value="GLC53493.1"/>
    <property type="molecule type" value="Genomic_DNA"/>
</dbReference>
<feature type="domain" description="BTB" evidence="3">
    <location>
        <begin position="160"/>
        <end position="218"/>
    </location>
</feature>
<feature type="compositionally biased region" description="Gly residues" evidence="2">
    <location>
        <begin position="433"/>
        <end position="445"/>
    </location>
</feature>
<evidence type="ECO:0000313" key="4">
    <source>
        <dbReference type="EMBL" id="GLC53493.1"/>
    </source>
</evidence>
<dbReference type="SUPFAM" id="SSF54695">
    <property type="entry name" value="POZ domain"/>
    <property type="match status" value="1"/>
</dbReference>
<name>A0A9W6BK58_9CHLO</name>
<dbReference type="InterPro" id="IPR011333">
    <property type="entry name" value="SKP1/BTB/POZ_sf"/>
</dbReference>
<dbReference type="CDD" id="cd18186">
    <property type="entry name" value="BTB_POZ_ZBTB_KLHL-like"/>
    <property type="match status" value="1"/>
</dbReference>
<feature type="region of interest" description="Disordered" evidence="2">
    <location>
        <begin position="642"/>
        <end position="716"/>
    </location>
</feature>
<feature type="region of interest" description="Disordered" evidence="2">
    <location>
        <begin position="32"/>
        <end position="140"/>
    </location>
</feature>
<gene>
    <name evidence="4" type="primary">PLEST006993</name>
    <name evidence="4" type="ORF">PLESTB_000755600</name>
</gene>
<dbReference type="PANTHER" id="PTHR24410:SF23">
    <property type="entry name" value="BTB DOMAIN-CONTAINING PROTEIN-RELATED"/>
    <property type="match status" value="1"/>
</dbReference>
<keyword evidence="5" id="KW-1185">Reference proteome</keyword>
<sequence length="813" mass="82878">MEHVHFSTLWQNERWSDVTLVIKPRLVSEEQARCAGEDAGPSAGPSTSAPETAAAGRRLTRSMTKSGPKTPGQQQAKAGTPSSTPPAQRKSTSERKDSPRSGIVKASRDSHSGPTGKSTRGASSAAPSADTRVDEPASPSAAATARAAALSNLPPGSVVYPAHAAVLMSTSEYFQRYFESWFPGDGSNVIAIEVEPDEVEAAKLMLRYMYTGQFPSGDVDPSQLLHMVKLADQFSVTRFMAVCNSALADLPLDSLTLDHVASILALPPFLLEGGAEGPGGDGPLAVARRRAEAKLAAVFGDLEGAWFDPVRRQEFLRLPLPAVKFLLRRTETAMYNENTALVALTDWIAANSNGAANGTGAPGGSGSEADEGDHNAPGGSAGGPGPSGAGLPGGATPEAAAAAAAAPLATEDSSPPPPPSASAAAAAAVEGHNGSGGGSRSGGGRALSEAQLDELFGLIRLPYLSSSFMSLLPHIGWVARRLTPQLLVRVLQLVKAEVGPPGGGGAGGGAGGGGAGGGRGLHANNSVLELLQRLTGPAAVPRAVSERMALELEWTIRRSDVQALIAECRAEECTAGGACRCRGGGGGGGEGGSGSGGGCGCEGCGVATVESTRLFSEPAYYYAGFYWRMCFFVQKKVEPKRRRVGDMQDVGGEGRGGGGGAGGGGAGLAAAAGGAGGAHGGGGGGGGGGGRDGGTGTGSGGSQQPHQQQQPQQQQEVAVYHDFLGVTCRAVLGGEELAPLTCMNLELLAARFSALGEQLPSQRAEVPGYVDDEVPYGVYDFFRQDNLSDASQLAPFVSRRNELHLSCRITMCS</sequence>
<dbReference type="PANTHER" id="PTHR24410">
    <property type="entry name" value="HL07962P-RELATED"/>
    <property type="match status" value="1"/>
</dbReference>
<comment type="pathway">
    <text evidence="1">Protein modification; protein ubiquitination.</text>
</comment>
<dbReference type="InterPro" id="IPR000210">
    <property type="entry name" value="BTB/POZ_dom"/>
</dbReference>
<feature type="compositionally biased region" description="Low complexity" evidence="2">
    <location>
        <begin position="394"/>
        <end position="413"/>
    </location>
</feature>
<protein>
    <recommendedName>
        <fullName evidence="3">BTB domain-containing protein</fullName>
    </recommendedName>
</protein>
<feature type="compositionally biased region" description="Gly residues" evidence="2">
    <location>
        <begin position="379"/>
        <end position="393"/>
    </location>
</feature>
<comment type="caution">
    <text evidence="4">The sequence shown here is derived from an EMBL/GenBank/DDBJ whole genome shotgun (WGS) entry which is preliminary data.</text>
</comment>